<dbReference type="PRINTS" id="PR00160">
    <property type="entry name" value="GLUTAREDOXIN"/>
</dbReference>
<protein>
    <submittedName>
        <fullName evidence="3">Thioredoxin-like protein</fullName>
    </submittedName>
</protein>
<dbReference type="InterPro" id="IPR014025">
    <property type="entry name" value="Glutaredoxin_subgr"/>
</dbReference>
<dbReference type="SUPFAM" id="SSF52833">
    <property type="entry name" value="Thioredoxin-like"/>
    <property type="match status" value="1"/>
</dbReference>
<feature type="signal peptide" evidence="1">
    <location>
        <begin position="1"/>
        <end position="27"/>
    </location>
</feature>
<gene>
    <name evidence="3" type="ORF">DFJ43DRAFT_196601</name>
</gene>
<dbReference type="Pfam" id="PF00462">
    <property type="entry name" value="Glutaredoxin"/>
    <property type="match status" value="1"/>
</dbReference>
<evidence type="ECO:0000313" key="4">
    <source>
        <dbReference type="Proteomes" id="UP001176059"/>
    </source>
</evidence>
<dbReference type="Gene3D" id="3.40.30.10">
    <property type="entry name" value="Glutaredoxin"/>
    <property type="match status" value="1"/>
</dbReference>
<dbReference type="PANTHER" id="PTHR45694:SF5">
    <property type="entry name" value="GLUTAREDOXIN 2"/>
    <property type="match status" value="1"/>
</dbReference>
<dbReference type="InterPro" id="IPR036249">
    <property type="entry name" value="Thioredoxin-like_sf"/>
</dbReference>
<dbReference type="EMBL" id="JANVFO010000016">
    <property type="protein sequence ID" value="KAJ3733817.1"/>
    <property type="molecule type" value="Genomic_DNA"/>
</dbReference>
<dbReference type="PANTHER" id="PTHR45694">
    <property type="entry name" value="GLUTAREDOXIN 2"/>
    <property type="match status" value="1"/>
</dbReference>
<dbReference type="GO" id="GO:0005801">
    <property type="term" value="C:cis-Golgi network"/>
    <property type="evidence" value="ECO:0007669"/>
    <property type="project" value="TreeGrafter"/>
</dbReference>
<evidence type="ECO:0000313" key="3">
    <source>
        <dbReference type="EMBL" id="KAJ3733817.1"/>
    </source>
</evidence>
<dbReference type="GO" id="GO:0034599">
    <property type="term" value="P:cellular response to oxidative stress"/>
    <property type="evidence" value="ECO:0007669"/>
    <property type="project" value="TreeGrafter"/>
</dbReference>
<accession>A0AA38N2I8</accession>
<dbReference type="GO" id="GO:0015038">
    <property type="term" value="F:glutathione disulfide oxidoreductase activity"/>
    <property type="evidence" value="ECO:0007669"/>
    <property type="project" value="TreeGrafter"/>
</dbReference>
<evidence type="ECO:0000259" key="2">
    <source>
        <dbReference type="Pfam" id="PF00462"/>
    </source>
</evidence>
<dbReference type="GO" id="GO:0005796">
    <property type="term" value="C:Golgi lumen"/>
    <property type="evidence" value="ECO:0007669"/>
    <property type="project" value="TreeGrafter"/>
</dbReference>
<evidence type="ECO:0000256" key="1">
    <source>
        <dbReference type="SAM" id="SignalP"/>
    </source>
</evidence>
<reference evidence="3" key="2">
    <citation type="journal article" date="2023" name="Proc. Natl. Acad. Sci. U.S.A.">
        <title>A global phylogenomic analysis of the shiitake genus Lentinula.</title>
        <authorList>
            <person name="Sierra-Patev S."/>
            <person name="Min B."/>
            <person name="Naranjo-Ortiz M."/>
            <person name="Looney B."/>
            <person name="Konkel Z."/>
            <person name="Slot J.C."/>
            <person name="Sakamoto Y."/>
            <person name="Steenwyk J.L."/>
            <person name="Rokas A."/>
            <person name="Carro J."/>
            <person name="Camarero S."/>
            <person name="Ferreira P."/>
            <person name="Molpeceres G."/>
            <person name="Ruiz-Duenas F.J."/>
            <person name="Serrano A."/>
            <person name="Henrissat B."/>
            <person name="Drula E."/>
            <person name="Hughes K.W."/>
            <person name="Mata J.L."/>
            <person name="Ishikawa N.K."/>
            <person name="Vargas-Isla R."/>
            <person name="Ushijima S."/>
            <person name="Smith C.A."/>
            <person name="Donoghue J."/>
            <person name="Ahrendt S."/>
            <person name="Andreopoulos W."/>
            <person name="He G."/>
            <person name="LaButti K."/>
            <person name="Lipzen A."/>
            <person name="Ng V."/>
            <person name="Riley R."/>
            <person name="Sandor L."/>
            <person name="Barry K."/>
            <person name="Martinez A.T."/>
            <person name="Xiao Y."/>
            <person name="Gibbons J.G."/>
            <person name="Terashima K."/>
            <person name="Grigoriev I.V."/>
            <person name="Hibbett D."/>
        </authorList>
    </citation>
    <scope>NUCLEOTIDE SEQUENCE</scope>
    <source>
        <strain evidence="3">ET3784</strain>
    </source>
</reference>
<dbReference type="CDD" id="cd03419">
    <property type="entry name" value="GRX_GRXh_1_2_like"/>
    <property type="match status" value="1"/>
</dbReference>
<dbReference type="GO" id="GO:0000324">
    <property type="term" value="C:fungal-type vacuole"/>
    <property type="evidence" value="ECO:0007669"/>
    <property type="project" value="TreeGrafter"/>
</dbReference>
<feature type="chain" id="PRO_5041244921" evidence="1">
    <location>
        <begin position="28"/>
        <end position="202"/>
    </location>
</feature>
<keyword evidence="1" id="KW-0732">Signal</keyword>
<sequence length="202" mass="23136">MSQRRRLLFTFLAFLSICLYLFVFSDSDNHDSSIKFFGGFLSKNTKSSVDEIYGLISLVTRESEQSQRVLTTESVDLTQPVDMNVYAAKRGMKWDKELQRLNEEYPVVVFSKTYCPYSRKAKQLLQAYQLSPPPKIIEVDLREDAAQLKTVLTRLTRRSTFPNILLRGKTIGGSDDLHALHNANALRDMFLEAGVDVHMDDM</sequence>
<dbReference type="AlphaFoldDB" id="A0AA38N2I8"/>
<dbReference type="InterPro" id="IPR002109">
    <property type="entry name" value="Glutaredoxin"/>
</dbReference>
<feature type="domain" description="Glutaredoxin" evidence="2">
    <location>
        <begin position="107"/>
        <end position="170"/>
    </location>
</feature>
<keyword evidence="4" id="KW-1185">Reference proteome</keyword>
<comment type="caution">
    <text evidence="3">The sequence shown here is derived from an EMBL/GenBank/DDBJ whole genome shotgun (WGS) entry which is preliminary data.</text>
</comment>
<name>A0AA38N2I8_9AGAR</name>
<dbReference type="Proteomes" id="UP001176059">
    <property type="component" value="Unassembled WGS sequence"/>
</dbReference>
<organism evidence="3 4">
    <name type="scientific">Lentinula guzmanii</name>
    <dbReference type="NCBI Taxonomy" id="2804957"/>
    <lineage>
        <taxon>Eukaryota</taxon>
        <taxon>Fungi</taxon>
        <taxon>Dikarya</taxon>
        <taxon>Basidiomycota</taxon>
        <taxon>Agaricomycotina</taxon>
        <taxon>Agaricomycetes</taxon>
        <taxon>Agaricomycetidae</taxon>
        <taxon>Agaricales</taxon>
        <taxon>Marasmiineae</taxon>
        <taxon>Omphalotaceae</taxon>
        <taxon>Lentinula</taxon>
    </lineage>
</organism>
<dbReference type="PROSITE" id="PS51354">
    <property type="entry name" value="GLUTAREDOXIN_2"/>
    <property type="match status" value="1"/>
</dbReference>
<reference evidence="3" key="1">
    <citation type="submission" date="2022-08" db="EMBL/GenBank/DDBJ databases">
        <authorList>
            <consortium name="DOE Joint Genome Institute"/>
            <person name="Min B."/>
            <person name="Sierra-Patev S."/>
            <person name="Naranjo-Ortiz M."/>
            <person name="Looney B."/>
            <person name="Konkel Z."/>
            <person name="Slot J.C."/>
            <person name="Sakamoto Y."/>
            <person name="Steenwyk J.L."/>
            <person name="Rokas A."/>
            <person name="Carro J."/>
            <person name="Camarero S."/>
            <person name="Ferreira P."/>
            <person name="Molpeceres G."/>
            <person name="Ruiz-duenas F.J."/>
            <person name="Serrano A."/>
            <person name="Henrissat B."/>
            <person name="Drula E."/>
            <person name="Hughes K.W."/>
            <person name="Mata J.L."/>
            <person name="Ishikawa N.K."/>
            <person name="Vargas-Isla R."/>
            <person name="Ushijima S."/>
            <person name="Smith C.A."/>
            <person name="Ahrendt S."/>
            <person name="Andreopoulos W."/>
            <person name="He G."/>
            <person name="LaButti K."/>
            <person name="Lipzen A."/>
            <person name="Ng V."/>
            <person name="Riley R."/>
            <person name="Sandor L."/>
            <person name="Barry K."/>
            <person name="Martinez A.T."/>
            <person name="Xiao Y."/>
            <person name="Gibbons J.G."/>
            <person name="Terashima K."/>
            <person name="Hibbett D.S."/>
            <person name="Grigoriev I.V."/>
        </authorList>
    </citation>
    <scope>NUCLEOTIDE SEQUENCE</scope>
    <source>
        <strain evidence="3">ET3784</strain>
    </source>
</reference>
<proteinExistence type="predicted"/>